<gene>
    <name evidence="1" type="ORF">EJC49_18205</name>
</gene>
<accession>A0A429YU13</accession>
<dbReference type="Proteomes" id="UP000278398">
    <property type="component" value="Unassembled WGS sequence"/>
</dbReference>
<dbReference type="PANTHER" id="PTHR19288:SF46">
    <property type="entry name" value="HALOACID DEHALOGENASE-LIKE HYDROLASE DOMAIN-CONTAINING PROTEIN 2"/>
    <property type="match status" value="1"/>
</dbReference>
<dbReference type="OrthoDB" id="148966at2"/>
<comment type="caution">
    <text evidence="1">The sequence shown here is derived from an EMBL/GenBank/DDBJ whole genome shotgun (WGS) entry which is preliminary data.</text>
</comment>
<dbReference type="Pfam" id="PF13242">
    <property type="entry name" value="Hydrolase_like"/>
    <property type="match status" value="1"/>
</dbReference>
<dbReference type="InterPro" id="IPR023214">
    <property type="entry name" value="HAD_sf"/>
</dbReference>
<dbReference type="Gene3D" id="3.40.50.1000">
    <property type="entry name" value="HAD superfamily/HAD-like"/>
    <property type="match status" value="2"/>
</dbReference>
<proteinExistence type="predicted"/>
<name>A0A429YU13_9HYPH</name>
<organism evidence="1 2">
    <name type="scientific">Aquibium carbonis</name>
    <dbReference type="NCBI Taxonomy" id="2495581"/>
    <lineage>
        <taxon>Bacteria</taxon>
        <taxon>Pseudomonadati</taxon>
        <taxon>Pseudomonadota</taxon>
        <taxon>Alphaproteobacteria</taxon>
        <taxon>Hyphomicrobiales</taxon>
        <taxon>Phyllobacteriaceae</taxon>
        <taxon>Aquibium</taxon>
    </lineage>
</organism>
<dbReference type="PANTHER" id="PTHR19288">
    <property type="entry name" value="4-NITROPHENYLPHOSPHATASE-RELATED"/>
    <property type="match status" value="1"/>
</dbReference>
<keyword evidence="2" id="KW-1185">Reference proteome</keyword>
<evidence type="ECO:0000313" key="1">
    <source>
        <dbReference type="EMBL" id="RST84953.1"/>
    </source>
</evidence>
<dbReference type="InterPro" id="IPR036412">
    <property type="entry name" value="HAD-like_sf"/>
</dbReference>
<sequence length="260" mass="26903">MRIADIAQAPVEGCEAIFCDLDGCLVSGGHVYPNVRSFVASHADRLWIVSNNSSDTAETLSRRMATIGLAIDPRRILLAGEQAVHRIAAARPGAALSLYAEPPIRNLARSLGLRTESRKPDIVLLARDGDFTVRDLGRLIDEVHDGAALVVTNVDTVHPDDRGRPVPETGAIVAAIRACVPSVGFTSIGKPAPDLVELGLRLSGAARAACVFIGDNAGTDGVAAAAAGVRFIHLRRMTANGPPAAGALAMPDAAAAGGSI</sequence>
<dbReference type="EMBL" id="RWKW01000071">
    <property type="protein sequence ID" value="RST84953.1"/>
    <property type="molecule type" value="Genomic_DNA"/>
</dbReference>
<reference evidence="1 2" key="1">
    <citation type="submission" date="2018-12" db="EMBL/GenBank/DDBJ databases">
        <title>Mesorhizobium carbonis sp. nov., isolated from coal mine water.</title>
        <authorList>
            <person name="Xin W."/>
            <person name="Xu Z."/>
            <person name="Xiang F."/>
            <person name="Zhang J."/>
            <person name="Xi L."/>
            <person name="Liu J."/>
        </authorList>
    </citation>
    <scope>NUCLEOTIDE SEQUENCE [LARGE SCALE GENOMIC DNA]</scope>
    <source>
        <strain evidence="1 2">B2.3</strain>
    </source>
</reference>
<evidence type="ECO:0000313" key="2">
    <source>
        <dbReference type="Proteomes" id="UP000278398"/>
    </source>
</evidence>
<dbReference type="GO" id="GO:0016791">
    <property type="term" value="F:phosphatase activity"/>
    <property type="evidence" value="ECO:0007669"/>
    <property type="project" value="TreeGrafter"/>
</dbReference>
<dbReference type="InterPro" id="IPR006357">
    <property type="entry name" value="HAD-SF_hydro_IIA"/>
</dbReference>
<protein>
    <submittedName>
        <fullName evidence="1">Haloacid dehalogenase</fullName>
    </submittedName>
</protein>
<dbReference type="SUPFAM" id="SSF56784">
    <property type="entry name" value="HAD-like"/>
    <property type="match status" value="1"/>
</dbReference>
<dbReference type="GO" id="GO:0005737">
    <property type="term" value="C:cytoplasm"/>
    <property type="evidence" value="ECO:0007669"/>
    <property type="project" value="TreeGrafter"/>
</dbReference>
<dbReference type="AlphaFoldDB" id="A0A429YU13"/>
<dbReference type="Pfam" id="PF13344">
    <property type="entry name" value="Hydrolase_6"/>
    <property type="match status" value="1"/>
</dbReference>